<evidence type="ECO:0000313" key="2">
    <source>
        <dbReference type="EMBL" id="CAB4183667.1"/>
    </source>
</evidence>
<feature type="transmembrane region" description="Helical" evidence="1">
    <location>
        <begin position="48"/>
        <end position="65"/>
    </location>
</feature>
<accession>A0A6J5QMD3</accession>
<dbReference type="EMBL" id="LR797049">
    <property type="protein sequence ID" value="CAB4183667.1"/>
    <property type="molecule type" value="Genomic_DNA"/>
</dbReference>
<keyword evidence="1" id="KW-1133">Transmembrane helix</keyword>
<organism evidence="2">
    <name type="scientific">uncultured Caudovirales phage</name>
    <dbReference type="NCBI Taxonomy" id="2100421"/>
    <lineage>
        <taxon>Viruses</taxon>
        <taxon>Duplodnaviria</taxon>
        <taxon>Heunggongvirae</taxon>
        <taxon>Uroviricota</taxon>
        <taxon>Caudoviricetes</taxon>
        <taxon>Peduoviridae</taxon>
        <taxon>Maltschvirus</taxon>
        <taxon>Maltschvirus maltsch</taxon>
    </lineage>
</organism>
<keyword evidence="1" id="KW-0472">Membrane</keyword>
<feature type="transmembrane region" description="Helical" evidence="1">
    <location>
        <begin position="16"/>
        <end position="36"/>
    </location>
</feature>
<protein>
    <submittedName>
        <fullName evidence="2">Uncharacterized protein</fullName>
    </submittedName>
</protein>
<evidence type="ECO:0000256" key="1">
    <source>
        <dbReference type="SAM" id="Phobius"/>
    </source>
</evidence>
<keyword evidence="1" id="KW-0812">Transmembrane</keyword>
<gene>
    <name evidence="2" type="ORF">UFOVP1106_41</name>
</gene>
<reference evidence="2" key="1">
    <citation type="submission" date="2020-05" db="EMBL/GenBank/DDBJ databases">
        <authorList>
            <person name="Chiriac C."/>
            <person name="Salcher M."/>
            <person name="Ghai R."/>
            <person name="Kavagutti S V."/>
        </authorList>
    </citation>
    <scope>NUCLEOTIDE SEQUENCE</scope>
</reference>
<proteinExistence type="predicted"/>
<name>A0A6J5QMD3_9CAUD</name>
<sequence>MQTITSKIYSLDKNDLLKGLLMAVVTPCLVIIQSSLDSGTLNLDWKNIGMAAVGGGVAYLLKNFFTPSQVITKQ</sequence>